<dbReference type="STRING" id="394096.DB31_4703"/>
<comment type="caution">
    <text evidence="2">The sequence shown here is derived from an EMBL/GenBank/DDBJ whole genome shotgun (WGS) entry which is preliminary data.</text>
</comment>
<evidence type="ECO:0000313" key="3">
    <source>
        <dbReference type="Proteomes" id="UP000028725"/>
    </source>
</evidence>
<dbReference type="AlphaFoldDB" id="A0A085VZC7"/>
<gene>
    <name evidence="2" type="ORF">DB31_4703</name>
</gene>
<feature type="transmembrane region" description="Helical" evidence="1">
    <location>
        <begin position="30"/>
        <end position="55"/>
    </location>
</feature>
<keyword evidence="1" id="KW-0472">Membrane</keyword>
<dbReference type="EMBL" id="JMCB01000028">
    <property type="protein sequence ID" value="KFE60790.1"/>
    <property type="molecule type" value="Genomic_DNA"/>
</dbReference>
<keyword evidence="3" id="KW-1185">Reference proteome</keyword>
<dbReference type="Proteomes" id="UP000028725">
    <property type="component" value="Unassembled WGS sequence"/>
</dbReference>
<proteinExistence type="predicted"/>
<keyword evidence="1" id="KW-0812">Transmembrane</keyword>
<name>A0A085VZC7_9BACT</name>
<organism evidence="2 3">
    <name type="scientific">Hyalangium minutum</name>
    <dbReference type="NCBI Taxonomy" id="394096"/>
    <lineage>
        <taxon>Bacteria</taxon>
        <taxon>Pseudomonadati</taxon>
        <taxon>Myxococcota</taxon>
        <taxon>Myxococcia</taxon>
        <taxon>Myxococcales</taxon>
        <taxon>Cystobacterineae</taxon>
        <taxon>Archangiaceae</taxon>
        <taxon>Hyalangium</taxon>
    </lineage>
</organism>
<dbReference type="SUPFAM" id="SSF63829">
    <property type="entry name" value="Calcium-dependent phosphotriesterase"/>
    <property type="match status" value="1"/>
</dbReference>
<dbReference type="PATRIC" id="fig|394096.3.peg.8434"/>
<sequence>MRDRDGILTTGRRGLRFRGRLARALAPRSWALSLITAAALGLLVAVATTSLPYLVSSPTTDPHFGALNHCLTGALQGPRLGWAVAPDASRAATFGARAVALCRKEGPATVFAAPGAAAITFDGDGRLWVATGEHLLRQEADQLLPVGDFAPVALAGHAAGVIALDAEGQLLSISPQGEVLGQARLPAVGALTVGPGGAVAAVVVSGGVVAYEARTLTPLRAEAPCQVEVLWWLDTPERVLLACGPGQGQALTLDLRTGERAEAPHRFRTPARRLSGLALYVQGCDGLPCTAPRP</sequence>
<dbReference type="OrthoDB" id="5496677at2"/>
<protein>
    <submittedName>
        <fullName evidence="2">Uncharacterized protein</fullName>
    </submittedName>
</protein>
<reference evidence="2 3" key="1">
    <citation type="submission" date="2014-04" db="EMBL/GenBank/DDBJ databases">
        <title>Genome assembly of Hyalangium minutum DSM 14724.</title>
        <authorList>
            <person name="Sharma G."/>
            <person name="Subramanian S."/>
        </authorList>
    </citation>
    <scope>NUCLEOTIDE SEQUENCE [LARGE SCALE GENOMIC DNA]</scope>
    <source>
        <strain evidence="2 3">DSM 14724</strain>
    </source>
</reference>
<evidence type="ECO:0000256" key="1">
    <source>
        <dbReference type="SAM" id="Phobius"/>
    </source>
</evidence>
<dbReference type="RefSeq" id="WP_044198773.1">
    <property type="nucleotide sequence ID" value="NZ_JMCB01000028.1"/>
</dbReference>
<evidence type="ECO:0000313" key="2">
    <source>
        <dbReference type="EMBL" id="KFE60790.1"/>
    </source>
</evidence>
<keyword evidence="1" id="KW-1133">Transmembrane helix</keyword>
<accession>A0A085VZC7</accession>